<dbReference type="EMBL" id="JAHVHU010000017">
    <property type="protein sequence ID" value="MBY5959756.1"/>
    <property type="molecule type" value="Genomic_DNA"/>
</dbReference>
<name>A0A953LCQ6_9BACT</name>
<gene>
    <name evidence="2" type="ORF">KUV50_16500</name>
</gene>
<dbReference type="Proteomes" id="UP000753961">
    <property type="component" value="Unassembled WGS sequence"/>
</dbReference>
<keyword evidence="1" id="KW-0732">Signal</keyword>
<protein>
    <submittedName>
        <fullName evidence="2">Uncharacterized protein</fullName>
    </submittedName>
</protein>
<dbReference type="RefSeq" id="WP_222581292.1">
    <property type="nucleotide sequence ID" value="NZ_JAHVHU010000017.1"/>
</dbReference>
<dbReference type="AlphaFoldDB" id="A0A953LCQ6"/>
<keyword evidence="3" id="KW-1185">Reference proteome</keyword>
<proteinExistence type="predicted"/>
<sequence length="84" mass="9541">MNSLLYLLIILSPFLVCAQHTEQVVPLYSYFFSYEIQEGLRSGDMNVGKGAQNFSYIGEYQKALSVPKGIKLRWGLDSFSQEDP</sequence>
<comment type="caution">
    <text evidence="2">The sequence shown here is derived from an EMBL/GenBank/DDBJ whole genome shotgun (WGS) entry which is preliminary data.</text>
</comment>
<accession>A0A953LCQ6</accession>
<evidence type="ECO:0000256" key="1">
    <source>
        <dbReference type="SAM" id="SignalP"/>
    </source>
</evidence>
<feature type="signal peptide" evidence="1">
    <location>
        <begin position="1"/>
        <end position="18"/>
    </location>
</feature>
<organism evidence="2 3">
    <name type="scientific">Membranihabitans marinus</name>
    <dbReference type="NCBI Taxonomy" id="1227546"/>
    <lineage>
        <taxon>Bacteria</taxon>
        <taxon>Pseudomonadati</taxon>
        <taxon>Bacteroidota</taxon>
        <taxon>Saprospiria</taxon>
        <taxon>Saprospirales</taxon>
        <taxon>Saprospiraceae</taxon>
        <taxon>Membranihabitans</taxon>
    </lineage>
</organism>
<reference evidence="2" key="1">
    <citation type="submission" date="2021-06" db="EMBL/GenBank/DDBJ databases">
        <title>44 bacteria genomes isolated from Dapeng, Shenzhen.</title>
        <authorList>
            <person name="Zheng W."/>
            <person name="Yu S."/>
            <person name="Huang Y."/>
        </authorList>
    </citation>
    <scope>NUCLEOTIDE SEQUENCE</scope>
    <source>
        <strain evidence="2">DP5N28-2</strain>
    </source>
</reference>
<evidence type="ECO:0000313" key="2">
    <source>
        <dbReference type="EMBL" id="MBY5959756.1"/>
    </source>
</evidence>
<evidence type="ECO:0000313" key="3">
    <source>
        <dbReference type="Proteomes" id="UP000753961"/>
    </source>
</evidence>
<feature type="chain" id="PRO_5037820796" evidence="1">
    <location>
        <begin position="19"/>
        <end position="84"/>
    </location>
</feature>